<dbReference type="GO" id="GO:0008270">
    <property type="term" value="F:zinc ion binding"/>
    <property type="evidence" value="ECO:0007669"/>
    <property type="project" value="UniProtKB-KW"/>
</dbReference>
<keyword evidence="2 4" id="KW-0863">Zinc-finger</keyword>
<dbReference type="EMBL" id="JARBHA010000014">
    <property type="protein sequence ID" value="KAJ9681963.1"/>
    <property type="molecule type" value="Genomic_DNA"/>
</dbReference>
<keyword evidence="8" id="KW-1185">Reference proteome</keyword>
<dbReference type="AlphaFoldDB" id="A0AA38Z3Y8"/>
<feature type="compositionally biased region" description="Acidic residues" evidence="5">
    <location>
        <begin position="400"/>
        <end position="415"/>
    </location>
</feature>
<dbReference type="GO" id="GO:0005737">
    <property type="term" value="C:cytoplasm"/>
    <property type="evidence" value="ECO:0007669"/>
    <property type="project" value="TreeGrafter"/>
</dbReference>
<feature type="domain" description="RanBP2-type" evidence="6">
    <location>
        <begin position="202"/>
        <end position="231"/>
    </location>
</feature>
<organism evidence="7 8">
    <name type="scientific">Vitis rotundifolia</name>
    <name type="common">Muscadine grape</name>
    <dbReference type="NCBI Taxonomy" id="103349"/>
    <lineage>
        <taxon>Eukaryota</taxon>
        <taxon>Viridiplantae</taxon>
        <taxon>Streptophyta</taxon>
        <taxon>Embryophyta</taxon>
        <taxon>Tracheophyta</taxon>
        <taxon>Spermatophyta</taxon>
        <taxon>Magnoliopsida</taxon>
        <taxon>eudicotyledons</taxon>
        <taxon>Gunneridae</taxon>
        <taxon>Pentapetalae</taxon>
        <taxon>rosids</taxon>
        <taxon>Vitales</taxon>
        <taxon>Vitaceae</taxon>
        <taxon>Viteae</taxon>
        <taxon>Vitis</taxon>
    </lineage>
</organism>
<dbReference type="PANTHER" id="PTHR23111:SF29">
    <property type="entry name" value="OS07G0404300 PROTEIN"/>
    <property type="match status" value="1"/>
</dbReference>
<comment type="caution">
    <text evidence="7">The sequence shown here is derived from an EMBL/GenBank/DDBJ whole genome shotgun (WGS) entry which is preliminary data.</text>
</comment>
<feature type="compositionally biased region" description="Gly residues" evidence="5">
    <location>
        <begin position="601"/>
        <end position="611"/>
    </location>
</feature>
<evidence type="ECO:0000313" key="7">
    <source>
        <dbReference type="EMBL" id="KAJ9681963.1"/>
    </source>
</evidence>
<accession>A0AA38Z3Y8</accession>
<feature type="compositionally biased region" description="Pro residues" evidence="5">
    <location>
        <begin position="171"/>
        <end position="189"/>
    </location>
</feature>
<dbReference type="Pfam" id="PF00641">
    <property type="entry name" value="Zn_ribbon_RanBP"/>
    <property type="match status" value="2"/>
</dbReference>
<feature type="region of interest" description="Disordered" evidence="5">
    <location>
        <begin position="268"/>
        <end position="288"/>
    </location>
</feature>
<dbReference type="PROSITE" id="PS01358">
    <property type="entry name" value="ZF_RANBP2_1"/>
    <property type="match status" value="2"/>
</dbReference>
<dbReference type="FunFam" id="4.10.1060.10:FF:000014">
    <property type="entry name" value="Putative zinc finger, RanBP2-type"/>
    <property type="match status" value="1"/>
</dbReference>
<dbReference type="PROSITE" id="PS50199">
    <property type="entry name" value="ZF_RANBP2_2"/>
    <property type="match status" value="2"/>
</dbReference>
<feature type="compositionally biased region" description="Acidic residues" evidence="5">
    <location>
        <begin position="445"/>
        <end position="458"/>
    </location>
</feature>
<feature type="compositionally biased region" description="Basic and acidic residues" evidence="5">
    <location>
        <begin position="268"/>
        <end position="287"/>
    </location>
</feature>
<evidence type="ECO:0000256" key="2">
    <source>
        <dbReference type="ARBA" id="ARBA00022771"/>
    </source>
</evidence>
<dbReference type="GO" id="GO:0003729">
    <property type="term" value="F:mRNA binding"/>
    <property type="evidence" value="ECO:0007669"/>
    <property type="project" value="TreeGrafter"/>
</dbReference>
<evidence type="ECO:0000256" key="4">
    <source>
        <dbReference type="PROSITE-ProRule" id="PRU00322"/>
    </source>
</evidence>
<dbReference type="SMART" id="SM00547">
    <property type="entry name" value="ZnF_RBZ"/>
    <property type="match status" value="2"/>
</dbReference>
<feature type="compositionally biased region" description="Acidic residues" evidence="5">
    <location>
        <begin position="490"/>
        <end position="506"/>
    </location>
</feature>
<reference evidence="7 8" key="1">
    <citation type="journal article" date="2023" name="BMC Biotechnol.">
        <title>Vitis rotundifolia cv Carlos genome sequencing.</title>
        <authorList>
            <person name="Huff M."/>
            <person name="Hulse-Kemp A."/>
            <person name="Scheffler B."/>
            <person name="Youngblood R."/>
            <person name="Simpson S."/>
            <person name="Babiker E."/>
            <person name="Staton M."/>
        </authorList>
    </citation>
    <scope>NUCLEOTIDE SEQUENCE [LARGE SCALE GENOMIC DNA]</scope>
    <source>
        <tissue evidence="7">Leaf</tissue>
    </source>
</reference>
<name>A0AA38Z3Y8_VITRO</name>
<feature type="compositionally biased region" description="Acidic residues" evidence="5">
    <location>
        <begin position="370"/>
        <end position="383"/>
    </location>
</feature>
<protein>
    <recommendedName>
        <fullName evidence="6">RanBP2-type domain-containing protein</fullName>
    </recommendedName>
</protein>
<feature type="compositionally biased region" description="Basic and acidic residues" evidence="5">
    <location>
        <begin position="520"/>
        <end position="529"/>
    </location>
</feature>
<evidence type="ECO:0000256" key="1">
    <source>
        <dbReference type="ARBA" id="ARBA00022723"/>
    </source>
</evidence>
<dbReference type="InterPro" id="IPR001876">
    <property type="entry name" value="Znf_RanBP2"/>
</dbReference>
<feature type="compositionally biased region" description="Polar residues" evidence="5">
    <location>
        <begin position="384"/>
        <end position="398"/>
    </location>
</feature>
<keyword evidence="3" id="KW-0862">Zinc</keyword>
<feature type="region of interest" description="Disordered" evidence="5">
    <location>
        <begin position="171"/>
        <end position="196"/>
    </location>
</feature>
<evidence type="ECO:0000313" key="8">
    <source>
        <dbReference type="Proteomes" id="UP001168098"/>
    </source>
</evidence>
<evidence type="ECO:0000259" key="6">
    <source>
        <dbReference type="PROSITE" id="PS50199"/>
    </source>
</evidence>
<evidence type="ECO:0000256" key="3">
    <source>
        <dbReference type="ARBA" id="ARBA00022833"/>
    </source>
</evidence>
<sequence length="673" mass="76433">MRAVSGNPFHSEWRFHFLRKNKESEIQGIFLFFCVFSPNRVLLGIENVVLPFGSLSRQDIQILVGYGCPSADRKLVFSAKLLRKLVHLDEGDVCSSCSLRSSCEKAYLLTNKEDEARTIDVMRVLLTFGFDPVNGLVTNKSLMKQKSVKNVVRKLLHEVVKLSAVPIDPNLPPPVIKRPPPKVKQPPPPPKKRVGRDDIEMKKGDWLCPKCDFMNFAKNTVCLQCDAKRPKRQLLPGEWECPECNFLNYRRNMACFHCEHKRPPDEFMENQRQERERGPRTRLEKVSSRAGVSNAWNFNFDDDESDGADVAAFEYADSPRMGQDAPLDDRAQGRNFRGPDDDFNRGSRLPGGHEREYQDPDVSRPRMGFDDFDDEDDDVDNYELETSSSNPAKTSSIDFSELEECSGSEDIEGFDENFNGRHQTKSSKYNKSSRPIHRKAALSGIEDDELDLDSDEELSVNPKWKSSHVADSRQRGRGATGPSRGLSFGSDEELGLGSGTDDDLGEDFGSQSKRNKWGSGRRDLRRGGSDTEDGYFSESNNDDPRSHRSRANKAVPGRRQNNSRGRGDFDFTNDSKFRSNSVRGGRRNSFNDDFNRSSPGSRGGKNRGGFRGNDYDGPRMSTRSGNFRDFNGPRRGQRFGSGRGGREKDFNNRSDKNWDFDHDRPRRQRIIER</sequence>
<dbReference type="SUPFAM" id="SSF90209">
    <property type="entry name" value="Ran binding protein zinc finger-like"/>
    <property type="match status" value="1"/>
</dbReference>
<dbReference type="InterPro" id="IPR036443">
    <property type="entry name" value="Znf_RanBP2_sf"/>
</dbReference>
<feature type="domain" description="RanBP2-type" evidence="6">
    <location>
        <begin position="235"/>
        <end position="264"/>
    </location>
</feature>
<feature type="compositionally biased region" description="Basic and acidic residues" evidence="5">
    <location>
        <begin position="327"/>
        <end position="369"/>
    </location>
</feature>
<feature type="region of interest" description="Disordered" evidence="5">
    <location>
        <begin position="316"/>
        <end position="673"/>
    </location>
</feature>
<dbReference type="PANTHER" id="PTHR23111">
    <property type="entry name" value="ZINC FINGER PROTEIN"/>
    <property type="match status" value="1"/>
</dbReference>
<keyword evidence="1" id="KW-0479">Metal-binding</keyword>
<dbReference type="Proteomes" id="UP001168098">
    <property type="component" value="Unassembled WGS sequence"/>
</dbReference>
<dbReference type="Gene3D" id="4.10.1060.10">
    <property type="entry name" value="Zinc finger, RanBP2-type"/>
    <property type="match status" value="2"/>
</dbReference>
<proteinExistence type="predicted"/>
<evidence type="ECO:0000256" key="5">
    <source>
        <dbReference type="SAM" id="MobiDB-lite"/>
    </source>
</evidence>
<feature type="compositionally biased region" description="Basic and acidic residues" evidence="5">
    <location>
        <begin position="644"/>
        <end position="673"/>
    </location>
</feature>
<feature type="compositionally biased region" description="Basic and acidic residues" evidence="5">
    <location>
        <begin position="565"/>
        <end position="577"/>
    </location>
</feature>
<gene>
    <name evidence="7" type="ORF">PVL29_018049</name>
</gene>